<reference evidence="1 2" key="1">
    <citation type="submission" date="2021-12" db="EMBL/GenBank/DDBJ databases">
        <title>Siccirubricoccus leaddurans sp. nov., a high concentration Zn2+ tolerance bacterium.</title>
        <authorList>
            <person name="Cao Y."/>
        </authorList>
    </citation>
    <scope>NUCLEOTIDE SEQUENCE [LARGE SCALE GENOMIC DNA]</scope>
    <source>
        <strain evidence="1 2">KC 17139</strain>
    </source>
</reference>
<name>A0ABT1D761_9PROT</name>
<dbReference type="RefSeq" id="WP_252953715.1">
    <property type="nucleotide sequence ID" value="NZ_JAFIRR010000079.1"/>
</dbReference>
<evidence type="ECO:0000313" key="2">
    <source>
        <dbReference type="Proteomes" id="UP001523392"/>
    </source>
</evidence>
<comment type="caution">
    <text evidence="1">The sequence shown here is derived from an EMBL/GenBank/DDBJ whole genome shotgun (WGS) entry which is preliminary data.</text>
</comment>
<dbReference type="Proteomes" id="UP001523392">
    <property type="component" value="Unassembled WGS sequence"/>
</dbReference>
<gene>
    <name evidence="1" type="ORF">JYK14_13070</name>
</gene>
<protein>
    <submittedName>
        <fullName evidence="1">Uncharacterized protein</fullName>
    </submittedName>
</protein>
<dbReference type="EMBL" id="JAFIRR010000079">
    <property type="protein sequence ID" value="MCO6417085.1"/>
    <property type="molecule type" value="Genomic_DNA"/>
</dbReference>
<sequence length="60" mass="6005">AAKRASQSLTVALVAGSASGRGRLVGIIRLLSSAKPRAASGLMDHGVIHQAGGCSRSCVF</sequence>
<accession>A0ABT1D761</accession>
<organism evidence="1 2">
    <name type="scientific">Siccirubricoccus soli</name>
    <dbReference type="NCBI Taxonomy" id="2899147"/>
    <lineage>
        <taxon>Bacteria</taxon>
        <taxon>Pseudomonadati</taxon>
        <taxon>Pseudomonadota</taxon>
        <taxon>Alphaproteobacteria</taxon>
        <taxon>Acetobacterales</taxon>
        <taxon>Roseomonadaceae</taxon>
        <taxon>Siccirubricoccus</taxon>
    </lineage>
</organism>
<evidence type="ECO:0000313" key="1">
    <source>
        <dbReference type="EMBL" id="MCO6417085.1"/>
    </source>
</evidence>
<keyword evidence="2" id="KW-1185">Reference proteome</keyword>
<feature type="non-terminal residue" evidence="1">
    <location>
        <position position="1"/>
    </location>
</feature>
<proteinExistence type="predicted"/>